<accession>A0A2A4HW57</accession>
<dbReference type="InterPro" id="IPR029044">
    <property type="entry name" value="Nucleotide-diphossugar_trans"/>
</dbReference>
<reference evidence="2 3" key="1">
    <citation type="submission" date="2017-09" db="EMBL/GenBank/DDBJ databases">
        <title>Sphingomonas ginsenosidimutans KACC 14949, whole genome shotgun sequence.</title>
        <authorList>
            <person name="Feng G."/>
            <person name="Zhu H."/>
        </authorList>
    </citation>
    <scope>NUCLEOTIDE SEQUENCE [LARGE SCALE GENOMIC DNA]</scope>
    <source>
        <strain evidence="2 3">KACC 14949</strain>
    </source>
</reference>
<organism evidence="2 3">
    <name type="scientific">Sphingomonas ginsenosidimutans</name>
    <dbReference type="NCBI Taxonomy" id="862134"/>
    <lineage>
        <taxon>Bacteria</taxon>
        <taxon>Pseudomonadati</taxon>
        <taxon>Pseudomonadota</taxon>
        <taxon>Alphaproteobacteria</taxon>
        <taxon>Sphingomonadales</taxon>
        <taxon>Sphingomonadaceae</taxon>
        <taxon>Sphingomonas</taxon>
    </lineage>
</organism>
<dbReference type="PANTHER" id="PTHR43685">
    <property type="entry name" value="GLYCOSYLTRANSFERASE"/>
    <property type="match status" value="1"/>
</dbReference>
<comment type="caution">
    <text evidence="2">The sequence shown here is derived from an EMBL/GenBank/DDBJ whole genome shotgun (WGS) entry which is preliminary data.</text>
</comment>
<evidence type="ECO:0000313" key="3">
    <source>
        <dbReference type="Proteomes" id="UP000218784"/>
    </source>
</evidence>
<evidence type="ECO:0000313" key="2">
    <source>
        <dbReference type="EMBL" id="PCG08766.1"/>
    </source>
</evidence>
<name>A0A2A4HW57_9SPHN</name>
<protein>
    <submittedName>
        <fullName evidence="2">Glycosyl transferase family 2</fullName>
    </submittedName>
</protein>
<dbReference type="Gene3D" id="3.90.550.10">
    <property type="entry name" value="Spore Coat Polysaccharide Biosynthesis Protein SpsA, Chain A"/>
    <property type="match status" value="1"/>
</dbReference>
<dbReference type="AlphaFoldDB" id="A0A2A4HW57"/>
<dbReference type="EMBL" id="NWVD01000004">
    <property type="protein sequence ID" value="PCG08766.1"/>
    <property type="molecule type" value="Genomic_DNA"/>
</dbReference>
<gene>
    <name evidence="2" type="ORF">COA17_11510</name>
</gene>
<dbReference type="GO" id="GO:0016740">
    <property type="term" value="F:transferase activity"/>
    <property type="evidence" value="ECO:0007669"/>
    <property type="project" value="UniProtKB-KW"/>
</dbReference>
<dbReference type="SUPFAM" id="SSF53448">
    <property type="entry name" value="Nucleotide-diphospho-sugar transferases"/>
    <property type="match status" value="1"/>
</dbReference>
<keyword evidence="3" id="KW-1185">Reference proteome</keyword>
<dbReference type="InterPro" id="IPR001173">
    <property type="entry name" value="Glyco_trans_2-like"/>
</dbReference>
<dbReference type="Proteomes" id="UP000218784">
    <property type="component" value="Unassembled WGS sequence"/>
</dbReference>
<dbReference type="PANTHER" id="PTHR43685:SF2">
    <property type="entry name" value="GLYCOSYLTRANSFERASE 2-LIKE DOMAIN-CONTAINING PROTEIN"/>
    <property type="match status" value="1"/>
</dbReference>
<keyword evidence="2" id="KW-0808">Transferase</keyword>
<dbReference type="Pfam" id="PF00535">
    <property type="entry name" value="Glycos_transf_2"/>
    <property type="match status" value="1"/>
</dbReference>
<evidence type="ECO:0000259" key="1">
    <source>
        <dbReference type="Pfam" id="PF00535"/>
    </source>
</evidence>
<dbReference type="RefSeq" id="WP_096612566.1">
    <property type="nucleotide sequence ID" value="NZ_NWVD01000004.1"/>
</dbReference>
<dbReference type="CDD" id="cd00761">
    <property type="entry name" value="Glyco_tranf_GTA_type"/>
    <property type="match status" value="1"/>
</dbReference>
<dbReference type="InterPro" id="IPR050834">
    <property type="entry name" value="Glycosyltransf_2"/>
</dbReference>
<feature type="domain" description="Glycosyltransferase 2-like" evidence="1">
    <location>
        <begin position="7"/>
        <end position="133"/>
    </location>
</feature>
<proteinExistence type="predicted"/>
<sequence length="346" mass="37842">MSDPQVSVIIAAYNGARLITETIASLTAQTLRDFEIVVVDDASTDDTLAVLRSIPEPRLRIVAAPANGGPAVARTIALEHARGRYIAGLDQDDLCRPDRLARQVAFLDTHRDTVLVASAAEPFGEGGLPAVASHAGLTDPDTIDWRLSWCNPLVWSSVMIRGDAARALDPFERDAVRFAEDFDLYHRIRSFGRIARIDAPLIRYRHHAGGVSKHTRDRMIAAAGEVLAIRYADAMGDTAPRAGALMSRHAAARLPVPDAETLGEISGMLAVIVHVFGPLAPSVAPSEADRLWWQIARSGLRRGRYGITDVKRARRIFIRSSPGNVHPAILRDAAIGWARRRWQQGR</sequence>